<proteinExistence type="predicted"/>
<sequence length="205" mass="24367">MNYFINIRILFILPVLFLTGCVKPPPANVENICHIFKQYPNWYREAKDVQRRWRVPIPVQMAIIHQESKFNGKARPERTKLLWIIPWKRPSSAYGYTQALKTTWSDYKKHNGSIWSSRDDFGDAVDFIGWYTNLAYQKAGIARNDPYALYLAYHEGIGGFQRKTYLKKQWLIHVAQKVKRRARIYEVQLTGCEQSLRRKNWLALW</sequence>
<dbReference type="Gene3D" id="1.10.530.10">
    <property type="match status" value="1"/>
</dbReference>
<dbReference type="STRING" id="45068.Llon_1410"/>
<organism evidence="2 3">
    <name type="scientific">Legionella londiniensis</name>
    <dbReference type="NCBI Taxonomy" id="45068"/>
    <lineage>
        <taxon>Bacteria</taxon>
        <taxon>Pseudomonadati</taxon>
        <taxon>Pseudomonadota</taxon>
        <taxon>Gammaproteobacteria</taxon>
        <taxon>Legionellales</taxon>
        <taxon>Legionellaceae</taxon>
        <taxon>Legionella</taxon>
    </lineage>
</organism>
<name>A0A0W0VMD3_9GAMM</name>
<dbReference type="InterPro" id="IPR023346">
    <property type="entry name" value="Lysozyme-like_dom_sf"/>
</dbReference>
<accession>A0A0W0VMD3</accession>
<dbReference type="AlphaFoldDB" id="A0A0W0VMD3"/>
<evidence type="ECO:0000313" key="2">
    <source>
        <dbReference type="EMBL" id="KTD21312.1"/>
    </source>
</evidence>
<dbReference type="CDD" id="cd00442">
    <property type="entry name" value="Lyz-like"/>
    <property type="match status" value="1"/>
</dbReference>
<protein>
    <submittedName>
        <fullName evidence="2">Transcriptional regulator</fullName>
    </submittedName>
</protein>
<dbReference type="EMBL" id="LNYK01000016">
    <property type="protein sequence ID" value="KTD21312.1"/>
    <property type="molecule type" value="Genomic_DNA"/>
</dbReference>
<dbReference type="Pfam" id="PF19489">
    <property type="entry name" value="SLT_4"/>
    <property type="match status" value="1"/>
</dbReference>
<feature type="domain" description="Transglycosylase SLT" evidence="1">
    <location>
        <begin position="10"/>
        <end position="192"/>
    </location>
</feature>
<dbReference type="InterPro" id="IPR045795">
    <property type="entry name" value="SLT_4"/>
</dbReference>
<dbReference type="PATRIC" id="fig|45068.5.peg.1523"/>
<gene>
    <name evidence="2" type="ORF">Llon_1410</name>
</gene>
<dbReference type="Proteomes" id="UP000054997">
    <property type="component" value="Unassembled WGS sequence"/>
</dbReference>
<keyword evidence="3" id="KW-1185">Reference proteome</keyword>
<dbReference type="RefSeq" id="WP_242601658.1">
    <property type="nucleotide sequence ID" value="NZ_CAAAHZ010000003.1"/>
</dbReference>
<comment type="caution">
    <text evidence="2">The sequence shown here is derived from an EMBL/GenBank/DDBJ whole genome shotgun (WGS) entry which is preliminary data.</text>
</comment>
<evidence type="ECO:0000313" key="3">
    <source>
        <dbReference type="Proteomes" id="UP000054997"/>
    </source>
</evidence>
<dbReference type="SUPFAM" id="SSF53955">
    <property type="entry name" value="Lysozyme-like"/>
    <property type="match status" value="1"/>
</dbReference>
<evidence type="ECO:0000259" key="1">
    <source>
        <dbReference type="Pfam" id="PF19489"/>
    </source>
</evidence>
<reference evidence="2 3" key="1">
    <citation type="submission" date="2015-11" db="EMBL/GenBank/DDBJ databases">
        <title>Genomic analysis of 38 Legionella species identifies large and diverse effector repertoires.</title>
        <authorList>
            <person name="Burstein D."/>
            <person name="Amaro F."/>
            <person name="Zusman T."/>
            <person name="Lifshitz Z."/>
            <person name="Cohen O."/>
            <person name="Gilbert J.A."/>
            <person name="Pupko T."/>
            <person name="Shuman H.A."/>
            <person name="Segal G."/>
        </authorList>
    </citation>
    <scope>NUCLEOTIDE SEQUENCE [LARGE SCALE GENOMIC DNA]</scope>
    <source>
        <strain evidence="2 3">ATCC 49505</strain>
    </source>
</reference>